<evidence type="ECO:0000313" key="1">
    <source>
        <dbReference type="EMBL" id="KAJ1928695.1"/>
    </source>
</evidence>
<proteinExistence type="predicted"/>
<protein>
    <submittedName>
        <fullName evidence="1">Uncharacterized protein</fullName>
    </submittedName>
</protein>
<dbReference type="Proteomes" id="UP001150603">
    <property type="component" value="Unassembled WGS sequence"/>
</dbReference>
<reference evidence="1" key="1">
    <citation type="submission" date="2022-07" db="EMBL/GenBank/DDBJ databases">
        <title>Phylogenomic reconstructions and comparative analyses of Kickxellomycotina fungi.</title>
        <authorList>
            <person name="Reynolds N.K."/>
            <person name="Stajich J.E."/>
            <person name="Barry K."/>
            <person name="Grigoriev I.V."/>
            <person name="Crous P."/>
            <person name="Smith M.E."/>
        </authorList>
    </citation>
    <scope>NUCLEOTIDE SEQUENCE</scope>
    <source>
        <strain evidence="1">NRRL 5244</strain>
    </source>
</reference>
<evidence type="ECO:0000313" key="2">
    <source>
        <dbReference type="Proteomes" id="UP001150603"/>
    </source>
</evidence>
<sequence>MSKLAGQHSGSVFGADRTSGVDFWVAGAGVLLVDTPPMLTSRSRPVPTRMRRHEEKRDYVNDLQVATLMLQICDTLLVVVNNPSGGCVPLAHLLASAADMVPNIPGLRPLATPGQANGGTPGCSLHIVVNCYETTSSAQADKKQISQTYERLTGISVSGVTVLGNLTSKPPADLHIQIARQWADPYTSLYPSFHSRQSLVSWDE</sequence>
<accession>A0ACC1IY16</accession>
<dbReference type="EMBL" id="JANBPW010006613">
    <property type="protein sequence ID" value="KAJ1928695.1"/>
    <property type="molecule type" value="Genomic_DNA"/>
</dbReference>
<organism evidence="1 2">
    <name type="scientific">Linderina macrospora</name>
    <dbReference type="NCBI Taxonomy" id="4868"/>
    <lineage>
        <taxon>Eukaryota</taxon>
        <taxon>Fungi</taxon>
        <taxon>Fungi incertae sedis</taxon>
        <taxon>Zoopagomycota</taxon>
        <taxon>Kickxellomycotina</taxon>
        <taxon>Kickxellomycetes</taxon>
        <taxon>Kickxellales</taxon>
        <taxon>Kickxellaceae</taxon>
        <taxon>Linderina</taxon>
    </lineage>
</organism>
<feature type="non-terminal residue" evidence="1">
    <location>
        <position position="204"/>
    </location>
</feature>
<comment type="caution">
    <text evidence="1">The sequence shown here is derived from an EMBL/GenBank/DDBJ whole genome shotgun (WGS) entry which is preliminary data.</text>
</comment>
<gene>
    <name evidence="1" type="ORF">FBU59_007109</name>
</gene>
<name>A0ACC1IY16_9FUNG</name>
<keyword evidence="2" id="KW-1185">Reference proteome</keyword>